<sequence length="461" mass="53203">MDDDPLDFEMEDKILSIPHPATKRRKVIGLDDLLTDYYTEKSKLHESKSKWSRKSKGNNSDEEDEKAQENEKKFSKLFAKCQKEVNEMNTEDEIPLWGQRIFGCQKHPLPISCTGPENCELLQAFANNELNSVLDLNVQQEISLEGLLINGWLLQLALNCGFVEDSIASWTFYQMLYSSNEELEVSACDFWCNILLSKNEADQPLLKLGWFPSYSKLKDALEIYGYMYDSSPSQDIKTDFGCEGPPRNIISWIKILSACCQIRSLRSIFSISEVEELLVVLIHLFLDRQLEGLSPILDECLQSIIGFFSESEWDASCKKVADSIANKIPKDLNCLRIVECISGVGNRAKNLRSQLAFHILKNCFDENITSSKDILELLVSMQLKEKNFDFFKLYIYLVLAENMLLSYHPLEERDVITDMWCKYLRNCSSQITSTDWRSYASKVRYRASYLLQNTIQRRNCQ</sequence>
<evidence type="ECO:0000313" key="2">
    <source>
        <dbReference type="Proteomes" id="UP000504607"/>
    </source>
</evidence>
<dbReference type="PANTHER" id="PTHR37212">
    <property type="entry name" value="ACTIN PROTEIN 2/3 COMPLEX SUBUNIT-LIKE PROTEIN"/>
    <property type="match status" value="1"/>
</dbReference>
<evidence type="ECO:0000256" key="1">
    <source>
        <dbReference type="SAM" id="MobiDB-lite"/>
    </source>
</evidence>
<keyword evidence="2" id="KW-1185">Reference proteome</keyword>
<protein>
    <submittedName>
        <fullName evidence="3 4">Uncharacterized protein LOC105043165</fullName>
    </submittedName>
</protein>
<dbReference type="PANTHER" id="PTHR37212:SF2">
    <property type="entry name" value="ACTIN PROTEIN 2_3 COMPLEX SUBUNIT-LIKE PROTEIN"/>
    <property type="match status" value="1"/>
</dbReference>
<proteinExistence type="predicted"/>
<dbReference type="RefSeq" id="XP_010918906.1">
    <property type="nucleotide sequence ID" value="XM_010920604.3"/>
</dbReference>
<dbReference type="GeneID" id="105043165"/>
<name>A0A6I9R1H1_ELAGV</name>
<organism evidence="2 4">
    <name type="scientific">Elaeis guineensis var. tenera</name>
    <name type="common">Oil palm</name>
    <dbReference type="NCBI Taxonomy" id="51953"/>
    <lineage>
        <taxon>Eukaryota</taxon>
        <taxon>Viridiplantae</taxon>
        <taxon>Streptophyta</taxon>
        <taxon>Embryophyta</taxon>
        <taxon>Tracheophyta</taxon>
        <taxon>Spermatophyta</taxon>
        <taxon>Magnoliopsida</taxon>
        <taxon>Liliopsida</taxon>
        <taxon>Arecaceae</taxon>
        <taxon>Arecoideae</taxon>
        <taxon>Cocoseae</taxon>
        <taxon>Elaeidinae</taxon>
        <taxon>Elaeis</taxon>
    </lineage>
</organism>
<dbReference type="RefSeq" id="XP_010918904.1">
    <property type="nucleotide sequence ID" value="XM_010920602.3"/>
</dbReference>
<feature type="region of interest" description="Disordered" evidence="1">
    <location>
        <begin position="42"/>
        <end position="69"/>
    </location>
</feature>
<accession>A0A6I9R1H1</accession>
<evidence type="ECO:0000313" key="5">
    <source>
        <dbReference type="RefSeq" id="XP_010918906.1"/>
    </source>
</evidence>
<dbReference type="KEGG" id="egu:105043165"/>
<gene>
    <name evidence="3 4 5" type="primary">LOC105043165</name>
</gene>
<evidence type="ECO:0000313" key="4">
    <source>
        <dbReference type="RefSeq" id="XP_010918905.1"/>
    </source>
</evidence>
<dbReference type="RefSeq" id="XP_010918905.1">
    <property type="nucleotide sequence ID" value="XM_010920603.3"/>
</dbReference>
<reference evidence="3 4" key="1">
    <citation type="submission" date="2025-04" db="UniProtKB">
        <authorList>
            <consortium name="RefSeq"/>
        </authorList>
    </citation>
    <scope>IDENTIFICATION</scope>
</reference>
<dbReference type="OrthoDB" id="674980at2759"/>
<dbReference type="AlphaFoldDB" id="A0A6I9R1H1"/>
<dbReference type="Proteomes" id="UP000504607">
    <property type="component" value="Chromosome 4"/>
</dbReference>
<evidence type="ECO:0000313" key="3">
    <source>
        <dbReference type="RefSeq" id="XP_010918904.1"/>
    </source>
</evidence>